<dbReference type="PANTHER" id="PTHR45527:SF16">
    <property type="entry name" value="NONRIBOSOMAL PEPTIDE SYNTHASE ATNA-RELATED"/>
    <property type="match status" value="1"/>
</dbReference>
<gene>
    <name evidence="6" type="ORF">PSALAMII_LOCUS2057</name>
</gene>
<dbReference type="InterPro" id="IPR042099">
    <property type="entry name" value="ANL_N_sf"/>
</dbReference>
<proteinExistence type="inferred from homology"/>
<keyword evidence="2" id="KW-0597">Phosphoprotein</keyword>
<evidence type="ECO:0000313" key="6">
    <source>
        <dbReference type="EMBL" id="CAG8307739.1"/>
    </source>
</evidence>
<dbReference type="GO" id="GO:0031177">
    <property type="term" value="F:phosphopantetheine binding"/>
    <property type="evidence" value="ECO:0007669"/>
    <property type="project" value="TreeGrafter"/>
</dbReference>
<dbReference type="Gene3D" id="1.10.1200.10">
    <property type="entry name" value="ACP-like"/>
    <property type="match status" value="1"/>
</dbReference>
<evidence type="ECO:0000313" key="7">
    <source>
        <dbReference type="Proteomes" id="UP001152646"/>
    </source>
</evidence>
<dbReference type="Pfam" id="PF00668">
    <property type="entry name" value="Condensation"/>
    <property type="match status" value="1"/>
</dbReference>
<organism evidence="6 7">
    <name type="scientific">Penicillium salamii</name>
    <dbReference type="NCBI Taxonomy" id="1612424"/>
    <lineage>
        <taxon>Eukaryota</taxon>
        <taxon>Fungi</taxon>
        <taxon>Dikarya</taxon>
        <taxon>Ascomycota</taxon>
        <taxon>Pezizomycotina</taxon>
        <taxon>Eurotiomycetes</taxon>
        <taxon>Eurotiomycetidae</taxon>
        <taxon>Eurotiales</taxon>
        <taxon>Aspergillaceae</taxon>
        <taxon>Penicillium</taxon>
    </lineage>
</organism>
<evidence type="ECO:0000256" key="1">
    <source>
        <dbReference type="ARBA" id="ARBA00022450"/>
    </source>
</evidence>
<dbReference type="GO" id="GO:0044550">
    <property type="term" value="P:secondary metabolite biosynthetic process"/>
    <property type="evidence" value="ECO:0007669"/>
    <property type="project" value="TreeGrafter"/>
</dbReference>
<keyword evidence="3" id="KW-0436">Ligase</keyword>
<dbReference type="OrthoDB" id="416786at2759"/>
<dbReference type="Gene3D" id="3.30.300.30">
    <property type="match status" value="1"/>
</dbReference>
<dbReference type="Gene3D" id="3.30.559.10">
    <property type="entry name" value="Chloramphenicol acetyltransferase-like domain"/>
    <property type="match status" value="1"/>
</dbReference>
<evidence type="ECO:0000259" key="5">
    <source>
        <dbReference type="PROSITE" id="PS50075"/>
    </source>
</evidence>
<evidence type="ECO:0000256" key="3">
    <source>
        <dbReference type="ARBA" id="ARBA00022598"/>
    </source>
</evidence>
<accession>A0A9W4IM20</accession>
<dbReference type="GO" id="GO:0005737">
    <property type="term" value="C:cytoplasm"/>
    <property type="evidence" value="ECO:0007669"/>
    <property type="project" value="TreeGrafter"/>
</dbReference>
<dbReference type="SUPFAM" id="SSF47336">
    <property type="entry name" value="ACP-like"/>
    <property type="match status" value="1"/>
</dbReference>
<dbReference type="InterPro" id="IPR036736">
    <property type="entry name" value="ACP-like_sf"/>
</dbReference>
<feature type="domain" description="Carrier" evidence="5">
    <location>
        <begin position="547"/>
        <end position="627"/>
    </location>
</feature>
<dbReference type="InterPro" id="IPR009081">
    <property type="entry name" value="PP-bd_ACP"/>
</dbReference>
<name>A0A9W4IM20_9EURO</name>
<comment type="caution">
    <text evidence="6">The sequence shown here is derived from an EMBL/GenBank/DDBJ whole genome shotgun (WGS) entry which is preliminary data.</text>
</comment>
<dbReference type="CDD" id="cd05918">
    <property type="entry name" value="A_NRPS_SidN3_like"/>
    <property type="match status" value="1"/>
</dbReference>
<dbReference type="InterPro" id="IPR023213">
    <property type="entry name" value="CAT-like_dom_sf"/>
</dbReference>
<sequence>MMPSVVPSADKTNMAIDAAFDPYVVVPNAMRRILGQFAHILRQIMQQPAQQQEGVNMASPDNLIQLQRWHSQIPLAESRSLNDPVLARCRDQPRATAVCAWDGSLTYSDLAGFSSSLAWRLRLLGVHPGSPVGICLERSIWSVFAILAILRAGGTCILLDLHHPRQMINDILKETSVQVVINSQATAAKRPHVHRAGSRVLHFSSYAFDVSIYEIFTTLAAGATLCIPSEFDRTNALAGTICRLQVSWSFLTPSIEQTLQPWEVPCPSTLVLVGEAVTREDLEIWSPGRTLINGYGPAEATICGVGHIPPANWKQGLIGSIVCGIGWMTMPTDTSRLATIGAIGELLLEGPFLAAGYFNLPEVSAASFIDPPTWRQRMPFDSSSGLYRTGDLMQYQDDGTIRYMSRQGTRMKLHGQLIDLGEVESNTLREFPVANGVGAERICLESGGNLATLVAYVRSDFHDQKDHDANIILDSLSQEFRRSTTAAQKRLRKLLPSCMIPSIFIPVQVMPLTVTEKLDRRSLRSAVQSLSFEELQNYRAVSLAKSEVSGDSELLLQAMWVGLLAMAKESIGAEDSFLVSDGNSILAMQMAVMARRAGFDFTVADVLSPNSSISSLALSLQVVRSGQAGLNLPAPTRPSVLTSVKFQQHLDSLRRQGTLSQEGSVTSARLATEAQSELVLCYTWFNFQFPFEGELDEDRLRNACHTLVGAHSVLRVAFTEYREELFQLTLAEDMELHLQVLTTQCQLEPFCESFCHSEQAVPVPSAGIATRFTLVSNPSHTDQRLIIRLAHSQYDATSTSILMRELESLYNDEKMIADASFDWYLDQRASHSDQEQHRAFWQEYLAGSCIASSPLDLTSATQWITGTCDLTLPAGLSSAITLPTVMKAAASLILARRFN</sequence>
<dbReference type="Pfam" id="PF00501">
    <property type="entry name" value="AMP-binding"/>
    <property type="match status" value="2"/>
</dbReference>
<dbReference type="GO" id="GO:0043041">
    <property type="term" value="P:amino acid activation for nonribosomal peptide biosynthetic process"/>
    <property type="evidence" value="ECO:0007669"/>
    <property type="project" value="TreeGrafter"/>
</dbReference>
<dbReference type="GO" id="GO:0016874">
    <property type="term" value="F:ligase activity"/>
    <property type="evidence" value="ECO:0007669"/>
    <property type="project" value="UniProtKB-KW"/>
</dbReference>
<protein>
    <recommendedName>
        <fullName evidence="5">Carrier domain-containing protein</fullName>
    </recommendedName>
</protein>
<evidence type="ECO:0000256" key="2">
    <source>
        <dbReference type="ARBA" id="ARBA00022553"/>
    </source>
</evidence>
<keyword evidence="1" id="KW-0596">Phosphopantetheine</keyword>
<dbReference type="Gene3D" id="3.40.50.12780">
    <property type="entry name" value="N-terminal domain of ligase-like"/>
    <property type="match status" value="2"/>
</dbReference>
<dbReference type="PANTHER" id="PTHR45527">
    <property type="entry name" value="NONRIBOSOMAL PEPTIDE SYNTHETASE"/>
    <property type="match status" value="1"/>
</dbReference>
<evidence type="ECO:0000256" key="4">
    <source>
        <dbReference type="ARBA" id="ARBA00029454"/>
    </source>
</evidence>
<dbReference type="Proteomes" id="UP001152646">
    <property type="component" value="Unassembled WGS sequence"/>
</dbReference>
<dbReference type="Pfam" id="PF00550">
    <property type="entry name" value="PP-binding"/>
    <property type="match status" value="1"/>
</dbReference>
<comment type="similarity">
    <text evidence="4">Belongs to the NRP synthetase family.</text>
</comment>
<dbReference type="SUPFAM" id="SSF56801">
    <property type="entry name" value="Acetyl-CoA synthetase-like"/>
    <property type="match status" value="1"/>
</dbReference>
<reference evidence="6" key="1">
    <citation type="submission" date="2021-07" db="EMBL/GenBank/DDBJ databases">
        <authorList>
            <person name="Branca A.L. A."/>
        </authorList>
    </citation>
    <scope>NUCLEOTIDE SEQUENCE</scope>
</reference>
<dbReference type="AlphaFoldDB" id="A0A9W4IM20"/>
<dbReference type="InterPro" id="IPR000873">
    <property type="entry name" value="AMP-dep_synth/lig_dom"/>
</dbReference>
<dbReference type="SUPFAM" id="SSF52777">
    <property type="entry name" value="CoA-dependent acyltransferases"/>
    <property type="match status" value="1"/>
</dbReference>
<dbReference type="PROSITE" id="PS50075">
    <property type="entry name" value="CARRIER"/>
    <property type="match status" value="1"/>
</dbReference>
<dbReference type="EMBL" id="CAJVPA010000077">
    <property type="protein sequence ID" value="CAG8307739.1"/>
    <property type="molecule type" value="Genomic_DNA"/>
</dbReference>
<dbReference type="InterPro" id="IPR045851">
    <property type="entry name" value="AMP-bd_C_sf"/>
</dbReference>
<dbReference type="InterPro" id="IPR001242">
    <property type="entry name" value="Condensation_dom"/>
</dbReference>